<evidence type="ECO:0000256" key="3">
    <source>
        <dbReference type="ARBA" id="ARBA00009620"/>
    </source>
</evidence>
<evidence type="ECO:0000256" key="11">
    <source>
        <dbReference type="SAM" id="Phobius"/>
    </source>
</evidence>
<sequence length="203" mass="21970">MTDDDADPGPKPVPAQAGNTRLALVLALAVPAMVALSFAAVPLYQAFCQVTGFGGTTQRGEAASRPVLDRTIKVRFAANTDRAMPWDFQPIQGSQTIRIGANGLAFYEAHNPTGQAITGTATYNVTPFKAGQYFAKVDCFCFTEQTLTAGQRMDMPVSYYIDPAIARDPNLDGVEEITLSYTFFVDERATERLRSQDANDAAD</sequence>
<feature type="transmembrane region" description="Helical" evidence="11">
    <location>
        <begin position="22"/>
        <end position="44"/>
    </location>
</feature>
<evidence type="ECO:0000256" key="7">
    <source>
        <dbReference type="ARBA" id="ARBA00022989"/>
    </source>
</evidence>
<comment type="subcellular location">
    <subcellularLocation>
        <location evidence="2 10">Cell inner membrane</location>
        <topology evidence="2 10">Single-pass type II membrane protein</topology>
        <orientation evidence="2 10">Periplasmic side</orientation>
    </subcellularLocation>
</comment>
<dbReference type="AlphaFoldDB" id="A0A4R2PL03"/>
<keyword evidence="10" id="KW-1003">Cell membrane</keyword>
<feature type="topological domain" description="Cytoplasmic" evidence="10">
    <location>
        <begin position="1"/>
        <end position="17"/>
    </location>
</feature>
<dbReference type="Gene3D" id="2.60.370.10">
    <property type="entry name" value="Ctag/Cox11"/>
    <property type="match status" value="1"/>
</dbReference>
<keyword evidence="7 10" id="KW-1133">Transmembrane helix</keyword>
<dbReference type="Pfam" id="PF04442">
    <property type="entry name" value="CtaG_Cox11"/>
    <property type="match status" value="1"/>
</dbReference>
<evidence type="ECO:0000256" key="5">
    <source>
        <dbReference type="ARBA" id="ARBA00022692"/>
    </source>
</evidence>
<evidence type="ECO:0000256" key="1">
    <source>
        <dbReference type="ARBA" id="ARBA00004007"/>
    </source>
</evidence>
<keyword evidence="8 10" id="KW-0186">Copper</keyword>
<dbReference type="PANTHER" id="PTHR21320:SF3">
    <property type="entry name" value="CYTOCHROME C OXIDASE ASSEMBLY PROTEIN COX11, MITOCHONDRIAL-RELATED"/>
    <property type="match status" value="1"/>
</dbReference>
<keyword evidence="10" id="KW-0997">Cell inner membrane</keyword>
<keyword evidence="5 10" id="KW-0812">Transmembrane</keyword>
<dbReference type="HAMAP" id="MF_00155">
    <property type="entry name" value="CtaG"/>
    <property type="match status" value="1"/>
</dbReference>
<protein>
    <recommendedName>
        <fullName evidence="4 10">Cytochrome c oxidase assembly protein CtaG</fullName>
    </recommendedName>
</protein>
<dbReference type="InParanoid" id="A0A4R2PL03"/>
<dbReference type="GO" id="GO:0008535">
    <property type="term" value="P:respiratory chain complex IV assembly"/>
    <property type="evidence" value="ECO:0007669"/>
    <property type="project" value="UniProtKB-UniRule"/>
</dbReference>
<gene>
    <name evidence="10" type="primary">ctaG</name>
    <name evidence="12" type="ORF">EV659_104220</name>
</gene>
<dbReference type="InterPro" id="IPR023471">
    <property type="entry name" value="CtaG/Cox11_dom_sf"/>
</dbReference>
<accession>A0A4R2PL03</accession>
<evidence type="ECO:0000256" key="6">
    <source>
        <dbReference type="ARBA" id="ARBA00022968"/>
    </source>
</evidence>
<evidence type="ECO:0000313" key="12">
    <source>
        <dbReference type="EMBL" id="TCP35368.1"/>
    </source>
</evidence>
<organism evidence="12 13">
    <name type="scientific">Rhodothalassium salexigens DSM 2132</name>
    <dbReference type="NCBI Taxonomy" id="1188247"/>
    <lineage>
        <taxon>Bacteria</taxon>
        <taxon>Pseudomonadati</taxon>
        <taxon>Pseudomonadota</taxon>
        <taxon>Alphaproteobacteria</taxon>
        <taxon>Rhodothalassiales</taxon>
        <taxon>Rhodothalassiaceae</taxon>
        <taxon>Rhodothalassium</taxon>
    </lineage>
</organism>
<comment type="caution">
    <text evidence="12">The sequence shown here is derived from an EMBL/GenBank/DDBJ whole genome shotgun (WGS) entry which is preliminary data.</text>
</comment>
<dbReference type="GO" id="GO:0005886">
    <property type="term" value="C:plasma membrane"/>
    <property type="evidence" value="ECO:0007669"/>
    <property type="project" value="UniProtKB-SubCell"/>
</dbReference>
<evidence type="ECO:0000256" key="8">
    <source>
        <dbReference type="ARBA" id="ARBA00023008"/>
    </source>
</evidence>
<keyword evidence="13" id="KW-1185">Reference proteome</keyword>
<dbReference type="InterPro" id="IPR007533">
    <property type="entry name" value="Cyt_c_oxidase_assmbl_CtaG"/>
</dbReference>
<keyword evidence="6 10" id="KW-0735">Signal-anchor</keyword>
<dbReference type="PANTHER" id="PTHR21320">
    <property type="entry name" value="CYTOCHROME C OXIDASE ASSEMBLY PROTEIN COX11-RELATED"/>
    <property type="match status" value="1"/>
</dbReference>
<dbReference type="SUPFAM" id="SSF110111">
    <property type="entry name" value="Ctag/Cox11"/>
    <property type="match status" value="1"/>
</dbReference>
<evidence type="ECO:0000313" key="13">
    <source>
        <dbReference type="Proteomes" id="UP000295399"/>
    </source>
</evidence>
<dbReference type="Proteomes" id="UP000295399">
    <property type="component" value="Unassembled WGS sequence"/>
</dbReference>
<name>A0A4R2PL03_RHOSA</name>
<evidence type="ECO:0000256" key="4">
    <source>
        <dbReference type="ARBA" id="ARBA00015384"/>
    </source>
</evidence>
<feature type="topological domain" description="Periplasmic" evidence="10">
    <location>
        <begin position="41"/>
        <end position="203"/>
    </location>
</feature>
<dbReference type="GO" id="GO:0005507">
    <property type="term" value="F:copper ion binding"/>
    <property type="evidence" value="ECO:0007669"/>
    <property type="project" value="InterPro"/>
</dbReference>
<dbReference type="PIRSF" id="PIRSF005413">
    <property type="entry name" value="COX11"/>
    <property type="match status" value="1"/>
</dbReference>
<comment type="function">
    <text evidence="1 10">Exerts its effect at some terminal stage of cytochrome c oxidase synthesis, probably by being involved in the insertion of the copper B into subunit I.</text>
</comment>
<evidence type="ECO:0000256" key="10">
    <source>
        <dbReference type="HAMAP-Rule" id="MF_00155"/>
    </source>
</evidence>
<dbReference type="EMBL" id="SLXO01000004">
    <property type="protein sequence ID" value="TCP35368.1"/>
    <property type="molecule type" value="Genomic_DNA"/>
</dbReference>
<dbReference type="NCBIfam" id="NF003465">
    <property type="entry name" value="PRK05089.1"/>
    <property type="match status" value="1"/>
</dbReference>
<dbReference type="OrthoDB" id="9804841at2"/>
<proteinExistence type="inferred from homology"/>
<comment type="similarity">
    <text evidence="3 10">Belongs to the COX11/CtaG family.</text>
</comment>
<reference evidence="12 13" key="1">
    <citation type="submission" date="2019-03" db="EMBL/GenBank/DDBJ databases">
        <title>Genomic Encyclopedia of Type Strains, Phase IV (KMG-IV): sequencing the most valuable type-strain genomes for metagenomic binning, comparative biology and taxonomic classification.</title>
        <authorList>
            <person name="Goeker M."/>
        </authorList>
    </citation>
    <scope>NUCLEOTIDE SEQUENCE [LARGE SCALE GENOMIC DNA]</scope>
    <source>
        <strain evidence="12 13">DSM 2132</strain>
    </source>
</reference>
<evidence type="ECO:0000256" key="9">
    <source>
        <dbReference type="ARBA" id="ARBA00023136"/>
    </source>
</evidence>
<keyword evidence="9 10" id="KW-0472">Membrane</keyword>
<evidence type="ECO:0000256" key="2">
    <source>
        <dbReference type="ARBA" id="ARBA00004382"/>
    </source>
</evidence>
<dbReference type="FunFam" id="2.60.370.10:FF:000001">
    <property type="entry name" value="COX11 cytochrome c oxidase assembly homolog"/>
    <property type="match status" value="1"/>
</dbReference>